<dbReference type="Gene3D" id="3.40.50.850">
    <property type="entry name" value="Isochorismatase-like"/>
    <property type="match status" value="1"/>
</dbReference>
<reference evidence="4 5" key="1">
    <citation type="submission" date="2024-03" db="EMBL/GenBank/DDBJ databases">
        <title>Genome-scale model development and genomic sequencing of the oleaginous clade Lipomyces.</title>
        <authorList>
            <consortium name="Lawrence Berkeley National Laboratory"/>
            <person name="Czajka J.J."/>
            <person name="Han Y."/>
            <person name="Kim J."/>
            <person name="Mondo S.J."/>
            <person name="Hofstad B.A."/>
            <person name="Robles A."/>
            <person name="Haridas S."/>
            <person name="Riley R."/>
            <person name="LaButti K."/>
            <person name="Pangilinan J."/>
            <person name="Andreopoulos W."/>
            <person name="Lipzen A."/>
            <person name="Yan J."/>
            <person name="Wang M."/>
            <person name="Ng V."/>
            <person name="Grigoriev I.V."/>
            <person name="Spatafora J.W."/>
            <person name="Magnuson J.K."/>
            <person name="Baker S.E."/>
            <person name="Pomraning K.R."/>
        </authorList>
    </citation>
    <scope>NUCLEOTIDE SEQUENCE [LARGE SCALE GENOMIC DNA]</scope>
    <source>
        <strain evidence="4 5">Phaff 52-87</strain>
    </source>
</reference>
<evidence type="ECO:0000313" key="4">
    <source>
        <dbReference type="EMBL" id="KAK7206391.1"/>
    </source>
</evidence>
<gene>
    <name evidence="4" type="ORF">BZA70DRAFT_310085</name>
</gene>
<dbReference type="GeneID" id="90040418"/>
<dbReference type="InterPro" id="IPR050272">
    <property type="entry name" value="Isochorismatase-like_hydrls"/>
</dbReference>
<sequence>MSESDDFIDFVRPIPPPRVIRIDAEPKPVQLDLSRTALLVVDMQNDFLHPEGWFPARGSSADPILHTIPVVEKLTALCRKNAVKVVWVNWGVRADVANLPEGVVQRGTAYGAKSPGYAEPSTTGKGNILVRDHFGSNTVDELTVAPEDLTVHKHRMSGFWDNELDSVLRKLGVTTVLLAGVNTDRCVFSTLQDASFIGYDCIMVDDACGTPSPDYVVKAVKFLTNLLYGVCTTYDNLEKAMDK</sequence>
<feature type="domain" description="Isochorismatase-like" evidence="3">
    <location>
        <begin position="36"/>
        <end position="233"/>
    </location>
</feature>
<comment type="caution">
    <text evidence="4">The sequence shown here is derived from an EMBL/GenBank/DDBJ whole genome shotgun (WGS) entry which is preliminary data.</text>
</comment>
<organism evidence="4 5">
    <name type="scientific">Myxozyma melibiosi</name>
    <dbReference type="NCBI Taxonomy" id="54550"/>
    <lineage>
        <taxon>Eukaryota</taxon>
        <taxon>Fungi</taxon>
        <taxon>Dikarya</taxon>
        <taxon>Ascomycota</taxon>
        <taxon>Saccharomycotina</taxon>
        <taxon>Lipomycetes</taxon>
        <taxon>Lipomycetales</taxon>
        <taxon>Lipomycetaceae</taxon>
        <taxon>Myxozyma</taxon>
    </lineage>
</organism>
<evidence type="ECO:0000256" key="2">
    <source>
        <dbReference type="ARBA" id="ARBA00022801"/>
    </source>
</evidence>
<evidence type="ECO:0000259" key="3">
    <source>
        <dbReference type="Pfam" id="PF00857"/>
    </source>
</evidence>
<dbReference type="PANTHER" id="PTHR43540">
    <property type="entry name" value="PEROXYUREIDOACRYLATE/UREIDOACRYLATE AMIDOHYDROLASE-RELATED"/>
    <property type="match status" value="1"/>
</dbReference>
<dbReference type="CDD" id="cd00431">
    <property type="entry name" value="cysteine_hydrolases"/>
    <property type="match status" value="1"/>
</dbReference>
<proteinExistence type="inferred from homology"/>
<dbReference type="PANTHER" id="PTHR43540:SF9">
    <property type="entry name" value="FAMILY HYDROLASE, PUTATIVE (AFU_ORTHOLOGUE AFUA_2G08700)-RELATED"/>
    <property type="match status" value="1"/>
</dbReference>
<name>A0ABR1F969_9ASCO</name>
<dbReference type="Pfam" id="PF00857">
    <property type="entry name" value="Isochorismatase"/>
    <property type="match status" value="1"/>
</dbReference>
<dbReference type="RefSeq" id="XP_064769424.1">
    <property type="nucleotide sequence ID" value="XM_064914906.1"/>
</dbReference>
<comment type="similarity">
    <text evidence="1">Belongs to the isochorismatase family.</text>
</comment>
<protein>
    <submittedName>
        <fullName evidence="4">Isochorismatase hydrolase</fullName>
    </submittedName>
</protein>
<dbReference type="InterPro" id="IPR036380">
    <property type="entry name" value="Isochorismatase-like_sf"/>
</dbReference>
<dbReference type="SUPFAM" id="SSF52499">
    <property type="entry name" value="Isochorismatase-like hydrolases"/>
    <property type="match status" value="1"/>
</dbReference>
<dbReference type="EMBL" id="JBBJBU010000003">
    <property type="protein sequence ID" value="KAK7206391.1"/>
    <property type="molecule type" value="Genomic_DNA"/>
</dbReference>
<dbReference type="InterPro" id="IPR000868">
    <property type="entry name" value="Isochorismatase-like_dom"/>
</dbReference>
<keyword evidence="2 4" id="KW-0378">Hydrolase</keyword>
<accession>A0ABR1F969</accession>
<dbReference type="GO" id="GO:0016787">
    <property type="term" value="F:hydrolase activity"/>
    <property type="evidence" value="ECO:0007669"/>
    <property type="project" value="UniProtKB-KW"/>
</dbReference>
<dbReference type="Proteomes" id="UP001498771">
    <property type="component" value="Unassembled WGS sequence"/>
</dbReference>
<evidence type="ECO:0000313" key="5">
    <source>
        <dbReference type="Proteomes" id="UP001498771"/>
    </source>
</evidence>
<keyword evidence="5" id="KW-1185">Reference proteome</keyword>
<evidence type="ECO:0000256" key="1">
    <source>
        <dbReference type="ARBA" id="ARBA00006336"/>
    </source>
</evidence>